<feature type="compositionally biased region" description="Low complexity" evidence="1">
    <location>
        <begin position="49"/>
        <end position="62"/>
    </location>
</feature>
<evidence type="ECO:0000313" key="2">
    <source>
        <dbReference type="EMBL" id="CAF4314524.1"/>
    </source>
</evidence>
<keyword evidence="3" id="KW-1185">Reference proteome</keyword>
<reference evidence="2" key="1">
    <citation type="submission" date="2021-02" db="EMBL/GenBank/DDBJ databases">
        <authorList>
            <person name="Nowell W R."/>
        </authorList>
    </citation>
    <scope>NUCLEOTIDE SEQUENCE</scope>
</reference>
<accession>A0A820IN21</accession>
<dbReference type="EMBL" id="CAJOBG010018236">
    <property type="protein sequence ID" value="CAF4314524.1"/>
    <property type="molecule type" value="Genomic_DNA"/>
</dbReference>
<evidence type="ECO:0000313" key="3">
    <source>
        <dbReference type="Proteomes" id="UP000663866"/>
    </source>
</evidence>
<evidence type="ECO:0000256" key="1">
    <source>
        <dbReference type="SAM" id="MobiDB-lite"/>
    </source>
</evidence>
<gene>
    <name evidence="2" type="ORF">OVN521_LOCUS31766</name>
</gene>
<dbReference type="Proteomes" id="UP000663866">
    <property type="component" value="Unassembled WGS sequence"/>
</dbReference>
<name>A0A820IN21_9BILA</name>
<organism evidence="2 3">
    <name type="scientific">Rotaria magnacalcarata</name>
    <dbReference type="NCBI Taxonomy" id="392030"/>
    <lineage>
        <taxon>Eukaryota</taxon>
        <taxon>Metazoa</taxon>
        <taxon>Spiralia</taxon>
        <taxon>Gnathifera</taxon>
        <taxon>Rotifera</taxon>
        <taxon>Eurotatoria</taxon>
        <taxon>Bdelloidea</taxon>
        <taxon>Philodinida</taxon>
        <taxon>Philodinidae</taxon>
        <taxon>Rotaria</taxon>
    </lineage>
</organism>
<feature type="non-terminal residue" evidence="2">
    <location>
        <position position="1"/>
    </location>
</feature>
<feature type="non-terminal residue" evidence="2">
    <location>
        <position position="62"/>
    </location>
</feature>
<sequence>LSDISEDELIEILKPKFDKPQTTLQILNEEPATLTIQATAEEMNEFNLTDEQPQQSQTTTTT</sequence>
<dbReference type="AlphaFoldDB" id="A0A820IN21"/>
<feature type="region of interest" description="Disordered" evidence="1">
    <location>
        <begin position="43"/>
        <end position="62"/>
    </location>
</feature>
<comment type="caution">
    <text evidence="2">The sequence shown here is derived from an EMBL/GenBank/DDBJ whole genome shotgun (WGS) entry which is preliminary data.</text>
</comment>
<protein>
    <submittedName>
        <fullName evidence="2">Uncharacterized protein</fullName>
    </submittedName>
</protein>
<proteinExistence type="predicted"/>